<keyword evidence="1" id="KW-0472">Membrane</keyword>
<proteinExistence type="predicted"/>
<evidence type="ECO:0000313" key="3">
    <source>
        <dbReference type="Proteomes" id="UP000218899"/>
    </source>
</evidence>
<evidence type="ECO:0000256" key="1">
    <source>
        <dbReference type="SAM" id="Phobius"/>
    </source>
</evidence>
<keyword evidence="3" id="KW-1185">Reference proteome</keyword>
<dbReference type="KEGG" id="sva:SVA_0206"/>
<keyword evidence="1" id="KW-0812">Transmembrane</keyword>
<organism evidence="2 3">
    <name type="scientific">Sulfurifustis variabilis</name>
    <dbReference type="NCBI Taxonomy" id="1675686"/>
    <lineage>
        <taxon>Bacteria</taxon>
        <taxon>Pseudomonadati</taxon>
        <taxon>Pseudomonadota</taxon>
        <taxon>Gammaproteobacteria</taxon>
        <taxon>Acidiferrobacterales</taxon>
        <taxon>Acidiferrobacteraceae</taxon>
        <taxon>Sulfurifustis</taxon>
    </lineage>
</organism>
<dbReference type="RefSeq" id="WP_096457518.1">
    <property type="nucleotide sequence ID" value="NZ_AP014936.1"/>
</dbReference>
<sequence length="192" mass="21486">MAACPKCGITLDWWKVLRLDRTAALLSCERCGTLLKLDPRRVTELMGLFAIALFLPATNLFPFEWGIPWIVAVGLVFTLVWVALSRFQIVGENELAVTPEQEQRFRRYAVKRRRLNVAGHALLWGGLLLAFSHFYSPPEPGELLSVLGMAAAIVGMVLLLTTRCPYCLSITVKTTPWGPARCINCNRELNVD</sequence>
<reference evidence="2 3" key="1">
    <citation type="submission" date="2015-08" db="EMBL/GenBank/DDBJ databases">
        <title>Complete genome sequence of Sulfurifustis variabilis.</title>
        <authorList>
            <person name="Miura A."/>
            <person name="Kojima H."/>
            <person name="Fukui M."/>
        </authorList>
    </citation>
    <scope>NUCLEOTIDE SEQUENCE [LARGE SCALE GENOMIC DNA]</scope>
    <source>
        <strain evidence="3">skN76</strain>
    </source>
</reference>
<feature type="transmembrane region" description="Helical" evidence="1">
    <location>
        <begin position="141"/>
        <end position="160"/>
    </location>
</feature>
<dbReference type="EMBL" id="AP014936">
    <property type="protein sequence ID" value="BAU46788.1"/>
    <property type="molecule type" value="Genomic_DNA"/>
</dbReference>
<dbReference type="AlphaFoldDB" id="A0A1B4V040"/>
<feature type="transmembrane region" description="Helical" evidence="1">
    <location>
        <begin position="42"/>
        <end position="61"/>
    </location>
</feature>
<dbReference type="Proteomes" id="UP000218899">
    <property type="component" value="Chromosome"/>
</dbReference>
<feature type="transmembrane region" description="Helical" evidence="1">
    <location>
        <begin position="115"/>
        <end position="135"/>
    </location>
</feature>
<accession>A0A1B4V040</accession>
<keyword evidence="1" id="KW-1133">Transmembrane helix</keyword>
<feature type="transmembrane region" description="Helical" evidence="1">
    <location>
        <begin position="67"/>
        <end position="84"/>
    </location>
</feature>
<name>A0A1B4V040_9GAMM</name>
<evidence type="ECO:0000313" key="2">
    <source>
        <dbReference type="EMBL" id="BAU46788.1"/>
    </source>
</evidence>
<protein>
    <submittedName>
        <fullName evidence="2">Uncharacterized protein</fullName>
    </submittedName>
</protein>
<gene>
    <name evidence="2" type="ORF">SVA_0206</name>
</gene>